<organism evidence="1 2">
    <name type="scientific">Choristoneura fumiferana</name>
    <name type="common">Spruce budworm moth</name>
    <name type="synonym">Archips fumiferana</name>
    <dbReference type="NCBI Taxonomy" id="7141"/>
    <lineage>
        <taxon>Eukaryota</taxon>
        <taxon>Metazoa</taxon>
        <taxon>Ecdysozoa</taxon>
        <taxon>Arthropoda</taxon>
        <taxon>Hexapoda</taxon>
        <taxon>Insecta</taxon>
        <taxon>Pterygota</taxon>
        <taxon>Neoptera</taxon>
        <taxon>Endopterygota</taxon>
        <taxon>Lepidoptera</taxon>
        <taxon>Glossata</taxon>
        <taxon>Ditrysia</taxon>
        <taxon>Tortricoidea</taxon>
        <taxon>Tortricidae</taxon>
        <taxon>Tortricinae</taxon>
        <taxon>Choristoneura</taxon>
    </lineage>
</organism>
<protein>
    <submittedName>
        <fullName evidence="1">Uncharacterized protein</fullName>
    </submittedName>
</protein>
<reference evidence="1 2" key="1">
    <citation type="journal article" date="2022" name="Genome Biol. Evol.">
        <title>The Spruce Budworm Genome: Reconstructing the Evolutionary History of Antifreeze Proteins.</title>
        <authorList>
            <person name="Beliveau C."/>
            <person name="Gagne P."/>
            <person name="Picq S."/>
            <person name="Vernygora O."/>
            <person name="Keeling C.I."/>
            <person name="Pinkney K."/>
            <person name="Doucet D."/>
            <person name="Wen F."/>
            <person name="Johnston J.S."/>
            <person name="Maaroufi H."/>
            <person name="Boyle B."/>
            <person name="Laroche J."/>
            <person name="Dewar K."/>
            <person name="Juretic N."/>
            <person name="Blackburn G."/>
            <person name="Nisole A."/>
            <person name="Brunet B."/>
            <person name="Brandao M."/>
            <person name="Lumley L."/>
            <person name="Duan J."/>
            <person name="Quan G."/>
            <person name="Lucarotti C.J."/>
            <person name="Roe A.D."/>
            <person name="Sperling F.A.H."/>
            <person name="Levesque R.C."/>
            <person name="Cusson M."/>
        </authorList>
    </citation>
    <scope>NUCLEOTIDE SEQUENCE [LARGE SCALE GENOMIC DNA]</scope>
    <source>
        <strain evidence="1">Glfc:IPQL:Cfum</strain>
    </source>
</reference>
<accession>A0ACC0JYR5</accession>
<dbReference type="Proteomes" id="UP001064048">
    <property type="component" value="Chromosome 12"/>
</dbReference>
<sequence>MCAGESARTVLYVCESGHVVCDACRKSDEGVSSLHTCDSKNLKTVSNMKKYKGQDKQGKRDHEIVNDFYDEDFASGDHNHCSKCFHRRSKSKSNNNIQEDKKLLSSKTVFSEKGLVIKNTETILKYRNEKLSVGESSTPCPGIKFCKNITKSGNYIQRPVTCPLTVCRKMIARDFILQHFYFDHSKVPRITLNSQPHRNFLNASLFSENTSCYAVFLLTTEQICASLLHTTDAGILLNGGYKNVSFLLMGVRMPCISTETIMKPHGSDSASITLPLMENKAIKMESSKIYLNPAITTEEPDKCDSEKNILNKNNAIMLWICKIGDKAYYYTISVSRADMKLGYSFTGETMKIEDSPIEIFDQMECLLIQENSLKKLVNEQNELEISYPLTTGSATTDACKTGTWRPARVHTLCLVTHTITPLVSEYGSNLAVTLTTGSATTGACTTGACNTGACPYSEPGNAYCGAAIPTPAHASTTNIYNTHEQKTKAYDEDCRLQHCFLHGDRHDKLLNQVQVVGLYARSARIATTILLANPAVKQQCLHCCVSAWRPRARASKIPKSYNLEHRSRECARAEPAVPTWLKVRYLFILTILTSQLLTLVSI</sequence>
<keyword evidence="2" id="KW-1185">Reference proteome</keyword>
<evidence type="ECO:0000313" key="2">
    <source>
        <dbReference type="Proteomes" id="UP001064048"/>
    </source>
</evidence>
<comment type="caution">
    <text evidence="1">The sequence shown here is derived from an EMBL/GenBank/DDBJ whole genome shotgun (WGS) entry which is preliminary data.</text>
</comment>
<evidence type="ECO:0000313" key="1">
    <source>
        <dbReference type="EMBL" id="KAI8429110.1"/>
    </source>
</evidence>
<name>A0ACC0JYR5_CHOFU</name>
<dbReference type="EMBL" id="CM046112">
    <property type="protein sequence ID" value="KAI8429110.1"/>
    <property type="molecule type" value="Genomic_DNA"/>
</dbReference>
<gene>
    <name evidence="1" type="ORF">MSG28_007664</name>
</gene>
<proteinExistence type="predicted"/>